<dbReference type="PANTHER" id="PTHR35534">
    <property type="entry name" value="50S RIBOSOMAL PROTEIN L32"/>
    <property type="match status" value="1"/>
</dbReference>
<comment type="similarity">
    <text evidence="1">Belongs to the bacterial ribosomal protein bL32 family.</text>
</comment>
<dbReference type="InterPro" id="IPR002677">
    <property type="entry name" value="Ribosomal_bL32"/>
</dbReference>
<dbReference type="InterPro" id="IPR011332">
    <property type="entry name" value="Ribosomal_zn-bd"/>
</dbReference>
<dbReference type="EMBL" id="CAFBNC010000016">
    <property type="protein sequence ID" value="CAB4928474.1"/>
    <property type="molecule type" value="Genomic_DNA"/>
</dbReference>
<dbReference type="GO" id="GO:0015934">
    <property type="term" value="C:large ribosomal subunit"/>
    <property type="evidence" value="ECO:0007669"/>
    <property type="project" value="InterPro"/>
</dbReference>
<evidence type="ECO:0000256" key="2">
    <source>
        <dbReference type="ARBA" id="ARBA00022980"/>
    </source>
</evidence>
<dbReference type="InterPro" id="IPR044957">
    <property type="entry name" value="Ribosomal_bL32_bact"/>
</dbReference>
<feature type="compositionally biased region" description="Basic residues" evidence="4">
    <location>
        <begin position="1"/>
        <end position="19"/>
    </location>
</feature>
<evidence type="ECO:0000256" key="4">
    <source>
        <dbReference type="SAM" id="MobiDB-lite"/>
    </source>
</evidence>
<accession>A0A6J7IDM3</accession>
<evidence type="ECO:0000256" key="3">
    <source>
        <dbReference type="ARBA" id="ARBA00023274"/>
    </source>
</evidence>
<keyword evidence="3" id="KW-0687">Ribonucleoprotein</keyword>
<dbReference type="SUPFAM" id="SSF57829">
    <property type="entry name" value="Zn-binding ribosomal proteins"/>
    <property type="match status" value="1"/>
</dbReference>
<dbReference type="PANTHER" id="PTHR35534:SF1">
    <property type="entry name" value="LARGE RIBOSOMAL SUBUNIT PROTEIN BL32"/>
    <property type="match status" value="1"/>
</dbReference>
<evidence type="ECO:0000313" key="6">
    <source>
        <dbReference type="EMBL" id="CAB4928474.1"/>
    </source>
</evidence>
<evidence type="ECO:0000256" key="1">
    <source>
        <dbReference type="ARBA" id="ARBA00008560"/>
    </source>
</evidence>
<feature type="region of interest" description="Disordered" evidence="4">
    <location>
        <begin position="1"/>
        <end position="22"/>
    </location>
</feature>
<evidence type="ECO:0000313" key="5">
    <source>
        <dbReference type="EMBL" id="CAB4324368.1"/>
    </source>
</evidence>
<name>A0A6J7IDM3_9ZZZZ</name>
<keyword evidence="2" id="KW-0689">Ribosomal protein</keyword>
<sequence>MAVPKKKTSKAKSRSRRASAWRITTPARSTCSRCGAVKRPHVVCGNCGWYNGRQAIDVD</sequence>
<dbReference type="NCBIfam" id="TIGR01031">
    <property type="entry name" value="rpmF_bact"/>
    <property type="match status" value="1"/>
</dbReference>
<dbReference type="AlphaFoldDB" id="A0A6J7IDM3"/>
<organism evidence="6">
    <name type="scientific">freshwater metagenome</name>
    <dbReference type="NCBI Taxonomy" id="449393"/>
    <lineage>
        <taxon>unclassified sequences</taxon>
        <taxon>metagenomes</taxon>
        <taxon>ecological metagenomes</taxon>
    </lineage>
</organism>
<dbReference type="Pfam" id="PF01783">
    <property type="entry name" value="Ribosomal_L32p"/>
    <property type="match status" value="1"/>
</dbReference>
<dbReference type="EMBL" id="CAEMXZ010000137">
    <property type="protein sequence ID" value="CAB4324368.1"/>
    <property type="molecule type" value="Genomic_DNA"/>
</dbReference>
<dbReference type="GO" id="GO:0006412">
    <property type="term" value="P:translation"/>
    <property type="evidence" value="ECO:0007669"/>
    <property type="project" value="InterPro"/>
</dbReference>
<protein>
    <submittedName>
        <fullName evidence="6">Unannotated protein</fullName>
    </submittedName>
</protein>
<gene>
    <name evidence="5" type="ORF">UFOPK1392_02137</name>
    <name evidence="6" type="ORF">UFOPK3733_00521</name>
</gene>
<reference evidence="6" key="1">
    <citation type="submission" date="2020-05" db="EMBL/GenBank/DDBJ databases">
        <authorList>
            <person name="Chiriac C."/>
            <person name="Salcher M."/>
            <person name="Ghai R."/>
            <person name="Kavagutti S V."/>
        </authorList>
    </citation>
    <scope>NUCLEOTIDE SEQUENCE</scope>
</reference>
<dbReference type="GO" id="GO:0003735">
    <property type="term" value="F:structural constituent of ribosome"/>
    <property type="evidence" value="ECO:0007669"/>
    <property type="project" value="InterPro"/>
</dbReference>
<proteinExistence type="inferred from homology"/>
<dbReference type="HAMAP" id="MF_00340">
    <property type="entry name" value="Ribosomal_bL32"/>
    <property type="match status" value="1"/>
</dbReference>